<dbReference type="PANTHER" id="PTHR22918">
    <property type="entry name" value="SEMINAL PLASMA PROTEIN"/>
    <property type="match status" value="1"/>
</dbReference>
<accession>A0AAN7VGQ3</accession>
<comment type="subcellular location">
    <subcellularLocation>
        <location evidence="1">Secreted</location>
    </subcellularLocation>
</comment>
<gene>
    <name evidence="3" type="ORF">RI129_007569</name>
</gene>
<dbReference type="PANTHER" id="PTHR22918:SF6">
    <property type="entry name" value="EG:8D8.1 PROTEIN-RELATED"/>
    <property type="match status" value="1"/>
</dbReference>
<evidence type="ECO:0000256" key="1">
    <source>
        <dbReference type="ARBA" id="ARBA00004613"/>
    </source>
</evidence>
<dbReference type="Proteomes" id="UP001329430">
    <property type="component" value="Chromosome 5"/>
</dbReference>
<dbReference type="GO" id="GO:0005576">
    <property type="term" value="C:extracellular region"/>
    <property type="evidence" value="ECO:0007669"/>
    <property type="project" value="UniProtKB-SubCell"/>
</dbReference>
<evidence type="ECO:0000313" key="3">
    <source>
        <dbReference type="EMBL" id="KAK5643724.1"/>
    </source>
</evidence>
<dbReference type="GO" id="GO:0008201">
    <property type="term" value="F:heparin binding"/>
    <property type="evidence" value="ECO:0007669"/>
    <property type="project" value="TreeGrafter"/>
</dbReference>
<keyword evidence="4" id="KW-1185">Reference proteome</keyword>
<protein>
    <submittedName>
        <fullName evidence="3">Uncharacterized protein</fullName>
    </submittedName>
</protein>
<evidence type="ECO:0000256" key="2">
    <source>
        <dbReference type="ARBA" id="ARBA00022525"/>
    </source>
</evidence>
<dbReference type="EMBL" id="JAVRBK010000005">
    <property type="protein sequence ID" value="KAK5643724.1"/>
    <property type="molecule type" value="Genomic_DNA"/>
</dbReference>
<comment type="caution">
    <text evidence="3">The sequence shown here is derived from an EMBL/GenBank/DDBJ whole genome shotgun (WGS) entry which is preliminary data.</text>
</comment>
<dbReference type="GO" id="GO:0009986">
    <property type="term" value="C:cell surface"/>
    <property type="evidence" value="ECO:0007669"/>
    <property type="project" value="TreeGrafter"/>
</dbReference>
<keyword evidence="2" id="KW-0964">Secreted</keyword>
<sequence length="1692" mass="192961">MAVDIYLYILYCIILSLYYCSGDQNIWHSYQMGSGYANREELAITKVITDNNFTVEENVLAWKTLPGNGRVYGIGMSKNAIVVLNIELSIDGKRFVARKKVAEFPWEITGIELFQHWNSESRKLEIILISATLNDNYSELKWYKINGVDLELFWTWPIQKKISYMRSFQLENEKYRLLILNDTLDLYEFSVNSPKPNFWLSQTLSLSSPANSSAINFYGPDTYLSIPQKQQNEVRIYKMVRDHFVFWNKISSNNVNQVASFKIGFKSFLAINGENPSIYKFVKDNIEVENVNGIHLSNVDFWLPVPIKSYRDEVALILQRTVDHNTHQSNSLDVLLYDGHNFNTPEEVPCSFYGEAAHGLDCMVDEDGYHGLVGVAVVSLKDILGILVPHKSKNVMFMMETVLKERKSPVEIEIEKLIETREQLQSLVVDGITFAIANGIKSEDLIYKTDEFVTINGNLVFEKFVEISGDVTTSEGAVNNLTLMNEVVEMKKTYDDSFEFEHVRVSNKLNTAQANKIPIQKTFADIVGDFSSNVDTLDLDSVEMLGNITVESVNGENFDLFKNSLCLIDVDTYIPGETFMADNLHVHDSANIQYLNGLKFPEDYLFTQSDFVEGNITGPFVDKFLPNPGLLDSNSINAKVNFKTLIVEGNIIVSENYNKQKLQDLLQDVIYMTDGYALISSAKNFSRGLFVTNGITTASQQINSIPLSSIITTNTAQTITMKTLNGAVVFQNLLVQGLYGDINITKLDQETVKLSGDQFLSSTLTFVNNGAMVDLTATKMEISDTLNEFPVNNYYYDSDGSADMDINLIDLSKVQARKIIIEGNLLGSIDNFSLQEFDEKRLSATRRQQITAKYTIRNLDVENLNAKRVNGELFRKLFDHHYYLDHISNSFTAGDLHGDLYLNHLKLFDFNGVPFKLFTDYVVYKGEENPVINGFKTFLNGFRVTRMLNSEHLNRIHVDNILTKSGKQEVRGPLSIYGNVVINYDTEVYGSLNGIAMSYLRNTYQYENNTCIHIKQNLNVKNNINDVDFSEFVEDIVVITKDDVIGGDVTFAQPVYVEHELVVDNNLETKYLSGADLDNWKENAVFTDRGIIPGKLMFEYVTIQGEVYLNYINDLDLKSLIPLRTDQYINQSLQFLEITPFHNISVQNQVNGYGLLDEYHNSILMDHYLHEVASDTAFDGNVLVRNNLQIVGLVDGKNLSKVVTTNTEQKLTANYEFHNEITIRGNLEVAGWINDIDVKEWNVRSVKTNHEFEQVISDNWTLSDSMVFSENVFGDALLQGIDVVQLADTVEKKRLMKVSAENGIVDDYKNICKDVNIMMKAAETQIYLFKYFEHLQNFKFSSEIENVHHFEANDKDYILITNKSSCTSELLAWFKTEFSKISIIRTGTISQMISVRSDNLLFFVSRSSEFLKDCKYFGTNIWKFDHQGLVPFYKLENYKLLEESLIPGTFYALSDDFVVEYHLHMKEEDHVKIHRKWRISNDNWRFVPKGSGLGLCLSNGYKLLKLNRYDLIEESEYGYGTDVFLRGHVVEEYTKFIPPRNEGDITIMNVGIGNYKRSLVAVTSHDKTSVKGKFDFVKIYEDIVTGKLFHKVPTYKPSSLLSLEFGNNGETLLIFLEDQKLIQVYEYKGIEGCKHKTTIKVPGTKLFSMTVPTEKKHTRNRIVGIVNGHDLTLLNAVMTGNQISIEHPHCKL</sequence>
<name>A0AAN7VGQ3_9COLE</name>
<dbReference type="InterPro" id="IPR051666">
    <property type="entry name" value="SP_Capacitation_Regulator"/>
</dbReference>
<proteinExistence type="predicted"/>
<evidence type="ECO:0000313" key="4">
    <source>
        <dbReference type="Proteomes" id="UP001329430"/>
    </source>
</evidence>
<organism evidence="3 4">
    <name type="scientific">Pyrocoelia pectoralis</name>
    <dbReference type="NCBI Taxonomy" id="417401"/>
    <lineage>
        <taxon>Eukaryota</taxon>
        <taxon>Metazoa</taxon>
        <taxon>Ecdysozoa</taxon>
        <taxon>Arthropoda</taxon>
        <taxon>Hexapoda</taxon>
        <taxon>Insecta</taxon>
        <taxon>Pterygota</taxon>
        <taxon>Neoptera</taxon>
        <taxon>Endopterygota</taxon>
        <taxon>Coleoptera</taxon>
        <taxon>Polyphaga</taxon>
        <taxon>Elateriformia</taxon>
        <taxon>Elateroidea</taxon>
        <taxon>Lampyridae</taxon>
        <taxon>Lampyrinae</taxon>
        <taxon>Pyrocoelia</taxon>
    </lineage>
</organism>
<reference evidence="3 4" key="1">
    <citation type="journal article" date="2024" name="Insects">
        <title>An Improved Chromosome-Level Genome Assembly of the Firefly Pyrocoelia pectoralis.</title>
        <authorList>
            <person name="Fu X."/>
            <person name="Meyer-Rochow V.B."/>
            <person name="Ballantyne L."/>
            <person name="Zhu X."/>
        </authorList>
    </citation>
    <scope>NUCLEOTIDE SEQUENCE [LARGE SCALE GENOMIC DNA]</scope>
    <source>
        <strain evidence="3">XCY_ONT2</strain>
    </source>
</reference>